<name>A0ABS8LUW0_XANEU</name>
<dbReference type="Proteomes" id="UP001430605">
    <property type="component" value="Unassembled WGS sequence"/>
</dbReference>
<accession>A0ABS8LUW0</accession>
<sequence length="138" mass="15455">MNIQSFDAASYREFEGIMLEFAKAQGWEFSFQAQPLPLASVFNNATFGPALLVAAQVELSLRKIEVDLGLVVQEDNGAMFGRRVEFDPARSHLLTQMWRLTQTAYQVDLLPREQNRIVLDLVPAALEPYEAPALQAGQ</sequence>
<dbReference type="EMBL" id="JAJIUS010000113">
    <property type="protein sequence ID" value="MCC8637633.1"/>
    <property type="molecule type" value="Genomic_DNA"/>
</dbReference>
<comment type="caution">
    <text evidence="1">The sequence shown here is derived from an EMBL/GenBank/DDBJ whole genome shotgun (WGS) entry which is preliminary data.</text>
</comment>
<organism evidence="1 2">
    <name type="scientific">Xanthomonas euvesicatoria pv. euvesicatoria</name>
    <dbReference type="NCBI Taxonomy" id="2753541"/>
    <lineage>
        <taxon>Bacteria</taxon>
        <taxon>Pseudomonadati</taxon>
        <taxon>Pseudomonadota</taxon>
        <taxon>Gammaproteobacteria</taxon>
        <taxon>Lysobacterales</taxon>
        <taxon>Lysobacteraceae</taxon>
        <taxon>Xanthomonas</taxon>
    </lineage>
</organism>
<protein>
    <submittedName>
        <fullName evidence="1">Uncharacterized protein</fullName>
    </submittedName>
</protein>
<evidence type="ECO:0000313" key="2">
    <source>
        <dbReference type="Proteomes" id="UP001430605"/>
    </source>
</evidence>
<reference evidence="1" key="1">
    <citation type="submission" date="2021-11" db="EMBL/GenBank/DDBJ databases">
        <title>Genome resources and taxonomic validation of 89 Xanthomonas strains.</title>
        <authorList>
            <person name="Tambong J.T."/>
        </authorList>
    </citation>
    <scope>NUCLEOTIDE SEQUENCE</scope>
    <source>
        <strain evidence="1">Xv 72</strain>
    </source>
</reference>
<keyword evidence="2" id="KW-1185">Reference proteome</keyword>
<gene>
    <name evidence="1" type="ORF">LN463_22195</name>
</gene>
<proteinExistence type="predicted"/>
<evidence type="ECO:0000313" key="1">
    <source>
        <dbReference type="EMBL" id="MCC8637633.1"/>
    </source>
</evidence>